<reference evidence="7" key="1">
    <citation type="submission" date="2007-07" db="EMBL/GenBank/DDBJ databases">
        <title>PCAP assembly of the Caenorhabditis remanei genome.</title>
        <authorList>
            <consortium name="The Caenorhabditis remanei Sequencing Consortium"/>
            <person name="Wilson R.K."/>
        </authorList>
    </citation>
    <scope>NUCLEOTIDE SEQUENCE [LARGE SCALE GENOMIC DNA]</scope>
    <source>
        <strain evidence="7">PB4641</strain>
    </source>
</reference>
<dbReference type="PROSITE" id="PS51469">
    <property type="entry name" value="SUN"/>
    <property type="match status" value="1"/>
</dbReference>
<dbReference type="GO" id="GO:0034993">
    <property type="term" value="C:meiotic nuclear membrane microtubule tethering complex"/>
    <property type="evidence" value="ECO:0007669"/>
    <property type="project" value="TreeGrafter"/>
</dbReference>
<evidence type="ECO:0000256" key="4">
    <source>
        <dbReference type="ARBA" id="ARBA00023136"/>
    </source>
</evidence>
<dbReference type="Pfam" id="PF07738">
    <property type="entry name" value="Sad1_UNC"/>
    <property type="match status" value="1"/>
</dbReference>
<protein>
    <recommendedName>
        <fullName evidence="6">SUN domain-containing protein</fullName>
    </recommendedName>
</protein>
<feature type="domain" description="SUN" evidence="6">
    <location>
        <begin position="175"/>
        <end position="341"/>
    </location>
</feature>
<dbReference type="CTD" id="9829134"/>
<dbReference type="PANTHER" id="PTHR12911">
    <property type="entry name" value="SAD1/UNC-84-LIKE PROTEIN-RELATED"/>
    <property type="match status" value="1"/>
</dbReference>
<keyword evidence="3 5" id="KW-1133">Transmembrane helix</keyword>
<gene>
    <name evidence="7" type="ORF">CRE_10011</name>
</gene>
<dbReference type="eggNOG" id="KOG2687">
    <property type="taxonomic scope" value="Eukaryota"/>
</dbReference>
<keyword evidence="2 5" id="KW-0812">Transmembrane</keyword>
<evidence type="ECO:0000256" key="3">
    <source>
        <dbReference type="ARBA" id="ARBA00022989"/>
    </source>
</evidence>
<dbReference type="STRING" id="31234.E3M6S8"/>
<evidence type="ECO:0000256" key="5">
    <source>
        <dbReference type="SAM" id="Phobius"/>
    </source>
</evidence>
<evidence type="ECO:0000313" key="8">
    <source>
        <dbReference type="Proteomes" id="UP000008281"/>
    </source>
</evidence>
<dbReference type="Gene3D" id="2.60.120.260">
    <property type="entry name" value="Galactose-binding domain-like"/>
    <property type="match status" value="1"/>
</dbReference>
<feature type="transmembrane region" description="Helical" evidence="5">
    <location>
        <begin position="407"/>
        <end position="433"/>
    </location>
</feature>
<proteinExistence type="predicted"/>
<dbReference type="GeneID" id="9829134"/>
<comment type="subcellular location">
    <subcellularLocation>
        <location evidence="1">Membrane</location>
    </subcellularLocation>
</comment>
<dbReference type="InterPro" id="IPR012919">
    <property type="entry name" value="SUN_dom"/>
</dbReference>
<dbReference type="KEGG" id="crq:GCK72_014713"/>
<dbReference type="HOGENOM" id="CLU_029733_1_0_1"/>
<dbReference type="InterPro" id="IPR045119">
    <property type="entry name" value="SUN1-5"/>
</dbReference>
<accession>E3M6S8</accession>
<dbReference type="Proteomes" id="UP000008281">
    <property type="component" value="Unassembled WGS sequence"/>
</dbReference>
<dbReference type="OrthoDB" id="342281at2759"/>
<keyword evidence="8" id="KW-1185">Reference proteome</keyword>
<dbReference type="EMBL" id="DS268426">
    <property type="protein sequence ID" value="EFO93136.1"/>
    <property type="molecule type" value="Genomic_DNA"/>
</dbReference>
<feature type="transmembrane region" description="Helical" evidence="5">
    <location>
        <begin position="59"/>
        <end position="81"/>
    </location>
</feature>
<evidence type="ECO:0000256" key="1">
    <source>
        <dbReference type="ARBA" id="ARBA00004370"/>
    </source>
</evidence>
<organism evidence="8">
    <name type="scientific">Caenorhabditis remanei</name>
    <name type="common">Caenorhabditis vulgaris</name>
    <dbReference type="NCBI Taxonomy" id="31234"/>
    <lineage>
        <taxon>Eukaryota</taxon>
        <taxon>Metazoa</taxon>
        <taxon>Ecdysozoa</taxon>
        <taxon>Nematoda</taxon>
        <taxon>Chromadorea</taxon>
        <taxon>Rhabditida</taxon>
        <taxon>Rhabditina</taxon>
        <taxon>Rhabditomorpha</taxon>
        <taxon>Rhabditoidea</taxon>
        <taxon>Rhabditidae</taxon>
        <taxon>Peloderinae</taxon>
        <taxon>Caenorhabditis</taxon>
    </lineage>
</organism>
<evidence type="ECO:0000259" key="6">
    <source>
        <dbReference type="PROSITE" id="PS51469"/>
    </source>
</evidence>
<evidence type="ECO:0000313" key="7">
    <source>
        <dbReference type="EMBL" id="EFO93136.1"/>
    </source>
</evidence>
<dbReference type="PANTHER" id="PTHR12911:SF2">
    <property type="entry name" value="SUN DOMAIN-CONTAINING PROTEIN 1"/>
    <property type="match status" value="1"/>
</dbReference>
<name>E3M6S8_CAERE</name>
<dbReference type="GO" id="GO:0043495">
    <property type="term" value="F:protein-membrane adaptor activity"/>
    <property type="evidence" value="ECO:0007669"/>
    <property type="project" value="TreeGrafter"/>
</dbReference>
<dbReference type="InParanoid" id="E3M6S8"/>
<keyword evidence="4 5" id="KW-0472">Membrane</keyword>
<evidence type="ECO:0000256" key="2">
    <source>
        <dbReference type="ARBA" id="ARBA00022692"/>
    </source>
</evidence>
<dbReference type="RefSeq" id="XP_003108336.2">
    <property type="nucleotide sequence ID" value="XM_003108288.2"/>
</dbReference>
<sequence length="440" mass="50301">MFLFRYPLNRRTSFMAACADEIDAELAYGSPVRSKKVLKRQNFWRQSERKQGSRKGCRTIFDTCVVILILATISISALLGFQSFKTQKLVSNIQKYINILEQQLNVRNNSTTETENNLMERAIQSQDNGKSVEKNKKVMMLSTEEIVIEREHQAGSISKTYLNGGIQINSTFGINAANVLLHASIDYELSSKEVSFEDGFIANSFLGSDFGGYVLLDRIELPLNKAWCTNELQPVLTINLASYTNLSAVSYQHTRWNGSVPDGSPKSYDVMSCLDENCRKMERVMSNCVYKNLEDKQEQVCVIPTSLRLSPTKKVQFRIRENHGNTRKTCVYLVRVYGHIEEKLLTGNQKMKRDHVHTCLSITNRYHNYRILFDIFDGYCISLFSKGCCKQCPECCTQCRINPSFSAVVYGIILVLITPLVIISPFFIILLLVKMYIRFF</sequence>
<dbReference type="AlphaFoldDB" id="E3M6S8"/>